<dbReference type="InterPro" id="IPR057169">
    <property type="entry name" value="DUF7847"/>
</dbReference>
<feature type="transmembrane region" description="Helical" evidence="2">
    <location>
        <begin position="281"/>
        <end position="308"/>
    </location>
</feature>
<feature type="transmembrane region" description="Helical" evidence="2">
    <location>
        <begin position="140"/>
        <end position="169"/>
    </location>
</feature>
<evidence type="ECO:0000313" key="5">
    <source>
        <dbReference type="Proteomes" id="UP000231742"/>
    </source>
</evidence>
<keyword evidence="2" id="KW-0812">Transmembrane</keyword>
<feature type="transmembrane region" description="Helical" evidence="2">
    <location>
        <begin position="328"/>
        <end position="361"/>
    </location>
</feature>
<feature type="compositionally biased region" description="Polar residues" evidence="1">
    <location>
        <begin position="1"/>
        <end position="16"/>
    </location>
</feature>
<evidence type="ECO:0000313" key="4">
    <source>
        <dbReference type="EMBL" id="PJJ81828.1"/>
    </source>
</evidence>
<keyword evidence="2" id="KW-0472">Membrane</keyword>
<dbReference type="AlphaFoldDB" id="A0A2M9D865"/>
<gene>
    <name evidence="4" type="ORF">CLV85_1010</name>
</gene>
<dbReference type="Pfam" id="PF25231">
    <property type="entry name" value="DUF7847"/>
    <property type="match status" value="1"/>
</dbReference>
<keyword evidence="5" id="KW-1185">Reference proteome</keyword>
<feature type="transmembrane region" description="Helical" evidence="2">
    <location>
        <begin position="227"/>
        <end position="260"/>
    </location>
</feature>
<dbReference type="Proteomes" id="UP000231742">
    <property type="component" value="Unassembled WGS sequence"/>
</dbReference>
<reference evidence="4 5" key="1">
    <citation type="submission" date="2017-11" db="EMBL/GenBank/DDBJ databases">
        <title>Genomic Encyclopedia of Archaeal and Bacterial Type Strains, Phase II (KMG-II): From Individual Species to Whole Genera.</title>
        <authorList>
            <person name="Goeker M."/>
        </authorList>
    </citation>
    <scope>NUCLEOTIDE SEQUENCE [LARGE SCALE GENOMIC DNA]</scope>
    <source>
        <strain evidence="4 5">DSM 16400</strain>
    </source>
</reference>
<feature type="transmembrane region" description="Helical" evidence="2">
    <location>
        <begin position="67"/>
        <end position="86"/>
    </location>
</feature>
<protein>
    <recommendedName>
        <fullName evidence="3">DUF7847 domain-containing protein</fullName>
    </recommendedName>
</protein>
<evidence type="ECO:0000256" key="1">
    <source>
        <dbReference type="SAM" id="MobiDB-lite"/>
    </source>
</evidence>
<feature type="compositionally biased region" description="Low complexity" evidence="1">
    <location>
        <begin position="24"/>
        <end position="57"/>
    </location>
</feature>
<sequence length="411" mass="42182">MSDNSPWQSPDSSSADGAQPLAPPSASSAYGTGAAPAIAPVAPGTPGAPSQYTTPTPGWTPPPKPGLIPLHPLGLGTILGASLMVLRRNPRPTFGLSLLIMSLVTVGSLVLVGIVSFASAERALSATEADAATIEAGTTAGLILSALFAVALSLVGGAILQGIISLEVARGTVGERLRVRGLWNAAKGRLGALIGWSALVMIAVIVGIAVVAGVSVLLFALGDTAGIVFGVLTMIAGFLVALFLAAWLGTFFAFVPSALMIERLPLRLAISRSWSLVRGNFWRTFGILLLILVIVNVVSSVVTTPLSVLGGLGAGLLNPTGNEEAGFVAFLVIYIVTIVLSVVIGAVTIVIQSAAPALLYIDMRMRKEGFDLELARFVEARNAGDHSVPDPYLTLNSTPSRAQPAVPNAAS</sequence>
<feature type="transmembrane region" description="Helical" evidence="2">
    <location>
        <begin position="98"/>
        <end position="120"/>
    </location>
</feature>
<feature type="region of interest" description="Disordered" evidence="1">
    <location>
        <begin position="392"/>
        <end position="411"/>
    </location>
</feature>
<comment type="caution">
    <text evidence="4">The sequence shown here is derived from an EMBL/GenBank/DDBJ whole genome shotgun (WGS) entry which is preliminary data.</text>
</comment>
<keyword evidence="2" id="KW-1133">Transmembrane helix</keyword>
<organism evidence="4 5">
    <name type="scientific">Salinibacterium amurskyense</name>
    <dbReference type="NCBI Taxonomy" id="205941"/>
    <lineage>
        <taxon>Bacteria</taxon>
        <taxon>Bacillati</taxon>
        <taxon>Actinomycetota</taxon>
        <taxon>Actinomycetes</taxon>
        <taxon>Micrococcales</taxon>
        <taxon>Microbacteriaceae</taxon>
        <taxon>Salinibacterium</taxon>
    </lineage>
</organism>
<evidence type="ECO:0000256" key="2">
    <source>
        <dbReference type="SAM" id="Phobius"/>
    </source>
</evidence>
<feature type="domain" description="DUF7847" evidence="3">
    <location>
        <begin position="140"/>
        <end position="352"/>
    </location>
</feature>
<dbReference type="EMBL" id="PGFH01000001">
    <property type="protein sequence ID" value="PJJ81828.1"/>
    <property type="molecule type" value="Genomic_DNA"/>
</dbReference>
<feature type="region of interest" description="Disordered" evidence="1">
    <location>
        <begin position="1"/>
        <end position="65"/>
    </location>
</feature>
<evidence type="ECO:0000259" key="3">
    <source>
        <dbReference type="Pfam" id="PF25231"/>
    </source>
</evidence>
<proteinExistence type="predicted"/>
<feature type="transmembrane region" description="Helical" evidence="2">
    <location>
        <begin position="190"/>
        <end position="221"/>
    </location>
</feature>
<accession>A0A2M9D865</accession>
<dbReference type="RefSeq" id="WP_229820312.1">
    <property type="nucleotide sequence ID" value="NZ_BMZU01000001.1"/>
</dbReference>
<name>A0A2M9D865_9MICO</name>